<keyword evidence="2" id="KW-0175">Coiled coil</keyword>
<dbReference type="EMBL" id="JAKRKC020000001">
    <property type="protein sequence ID" value="MCK2213353.1"/>
    <property type="molecule type" value="Genomic_DNA"/>
</dbReference>
<dbReference type="InterPro" id="IPR025948">
    <property type="entry name" value="HTH-like_dom"/>
</dbReference>
<evidence type="ECO:0000256" key="1">
    <source>
        <dbReference type="ARBA" id="ARBA00002286"/>
    </source>
</evidence>
<evidence type="ECO:0000313" key="4">
    <source>
        <dbReference type="EMBL" id="MCK2213353.1"/>
    </source>
</evidence>
<accession>A0ABT0FM06</accession>
<protein>
    <submittedName>
        <fullName evidence="4">IS3 family transposase</fullName>
    </submittedName>
</protein>
<evidence type="ECO:0000313" key="5">
    <source>
        <dbReference type="Proteomes" id="UP001317259"/>
    </source>
</evidence>
<dbReference type="Pfam" id="PF13333">
    <property type="entry name" value="rve_2"/>
    <property type="match status" value="1"/>
</dbReference>
<dbReference type="SUPFAM" id="SSF53098">
    <property type="entry name" value="Ribonuclease H-like"/>
    <property type="match status" value="1"/>
</dbReference>
<proteinExistence type="predicted"/>
<dbReference type="Proteomes" id="UP001317259">
    <property type="component" value="Unassembled WGS sequence"/>
</dbReference>
<dbReference type="Pfam" id="PF00665">
    <property type="entry name" value="rve"/>
    <property type="match status" value="1"/>
</dbReference>
<evidence type="ECO:0000256" key="2">
    <source>
        <dbReference type="SAM" id="Coils"/>
    </source>
</evidence>
<reference evidence="4 5" key="1">
    <citation type="submission" date="2022-04" db="EMBL/GenBank/DDBJ databases">
        <title>Genome draft of Actinomadura sp. ATCC 31491.</title>
        <authorList>
            <person name="Shi X."/>
            <person name="Du Y."/>
        </authorList>
    </citation>
    <scope>NUCLEOTIDE SEQUENCE [LARGE SCALE GENOMIC DNA]</scope>
    <source>
        <strain evidence="4 5">ATCC 31491</strain>
    </source>
</reference>
<dbReference type="InterPro" id="IPR036397">
    <property type="entry name" value="RNaseH_sf"/>
</dbReference>
<dbReference type="RefSeq" id="WP_247815176.1">
    <property type="nucleotide sequence ID" value="NZ_JAKRKC020000001.1"/>
</dbReference>
<dbReference type="PANTHER" id="PTHR46889">
    <property type="entry name" value="TRANSPOSASE INSF FOR INSERTION SEQUENCE IS3B-RELATED"/>
    <property type="match status" value="1"/>
</dbReference>
<comment type="function">
    <text evidence="1">Involved in the transposition of the insertion sequence.</text>
</comment>
<dbReference type="Pfam" id="PF13276">
    <property type="entry name" value="HTH_21"/>
    <property type="match status" value="1"/>
</dbReference>
<evidence type="ECO:0000259" key="3">
    <source>
        <dbReference type="PROSITE" id="PS50994"/>
    </source>
</evidence>
<comment type="caution">
    <text evidence="4">The sequence shown here is derived from an EMBL/GenBank/DDBJ whole genome shotgun (WGS) entry which is preliminary data.</text>
</comment>
<dbReference type="PROSITE" id="PS50994">
    <property type="entry name" value="INTEGRASE"/>
    <property type="match status" value="1"/>
</dbReference>
<keyword evidence="5" id="KW-1185">Reference proteome</keyword>
<dbReference type="InterPro" id="IPR012337">
    <property type="entry name" value="RNaseH-like_sf"/>
</dbReference>
<dbReference type="InterPro" id="IPR001584">
    <property type="entry name" value="Integrase_cat-core"/>
</dbReference>
<dbReference type="InterPro" id="IPR050900">
    <property type="entry name" value="Transposase_IS3/IS150/IS904"/>
</dbReference>
<dbReference type="InterPro" id="IPR048020">
    <property type="entry name" value="Transpos_IS3"/>
</dbReference>
<dbReference type="PANTHER" id="PTHR46889:SF4">
    <property type="entry name" value="TRANSPOSASE INSO FOR INSERTION SEQUENCE ELEMENT IS911B-RELATED"/>
    <property type="match status" value="1"/>
</dbReference>
<name>A0ABT0FM06_9ACTN</name>
<dbReference type="Gene3D" id="3.30.420.10">
    <property type="entry name" value="Ribonuclease H-like superfamily/Ribonuclease H"/>
    <property type="match status" value="1"/>
</dbReference>
<gene>
    <name evidence="4" type="ORF">MF672_006030</name>
</gene>
<feature type="domain" description="Integrase catalytic" evidence="3">
    <location>
        <begin position="209"/>
        <end position="372"/>
    </location>
</feature>
<feature type="coiled-coil region" evidence="2">
    <location>
        <begin position="44"/>
        <end position="71"/>
    </location>
</feature>
<dbReference type="SUPFAM" id="SSF46689">
    <property type="entry name" value="Homeodomain-like"/>
    <property type="match status" value="1"/>
</dbReference>
<organism evidence="4 5">
    <name type="scientific">Actinomadura luzonensis</name>
    <dbReference type="NCBI Taxonomy" id="2805427"/>
    <lineage>
        <taxon>Bacteria</taxon>
        <taxon>Bacillati</taxon>
        <taxon>Actinomycetota</taxon>
        <taxon>Actinomycetes</taxon>
        <taxon>Streptosporangiales</taxon>
        <taxon>Thermomonosporaceae</taxon>
        <taxon>Actinomadura</taxon>
    </lineage>
</organism>
<sequence>MVELVRAGRTPEELAKEFQPSAQSIRTWVRQADLDDGRRQDGLTSAEKDELARLRRENKILREEKEILRKAGGFLRAGDGSAEMKFRLIHAEKDHHEVSLLARVLGVSRQGYYAWAARQQRGPSARARRDAELTEQIRRHHRASDEIYGAPRIHADLRELDGIRVGRKPVARLMRTAGLAGVSRRRGCRTTITDRQAIAASDLVKRKFTTAEPNRVWTADITYVPTWQGFVYLAVVLDVFSRRIVGWAMAEHMRTELVTDALAMALHQRRPAAGVIHHSDKGSQYTSIAFGRRCEQAGVRPSTGRTGTCFDNAITESFFASLECELIDRRTFHTRSQAQRALFSYIEGFYNPRRRHSANGQLSPAEYERRHALNNAQDLDYAAA</sequence>
<dbReference type="NCBIfam" id="NF033516">
    <property type="entry name" value="transpos_IS3"/>
    <property type="match status" value="1"/>
</dbReference>
<dbReference type="InterPro" id="IPR009057">
    <property type="entry name" value="Homeodomain-like_sf"/>
</dbReference>